<keyword evidence="2" id="KW-1185">Reference proteome</keyword>
<proteinExistence type="predicted"/>
<evidence type="ECO:0008006" key="3">
    <source>
        <dbReference type="Google" id="ProtNLM"/>
    </source>
</evidence>
<name>A0A9Q1M005_9SOLA</name>
<sequence>MASSEAQRLLEFAILDYMSKRGFHQIHEAFPRDIHANRNPVAIDSPHEAFLQAWWGKFYEAHISRFPDFPVFAAESFDKVAQTLENVVANSGPTNQSYASDHTGVNISNVIPVMSSPHLMASSHLIESGPDLTDASISDLLSRDMPSSLQMNEMDDILRFASNVGHEFAILDYMSKRGFHQIHEAFPCEIHANRNPVAIDSPHEAFLQAWWGKFYEAHTSRFPDFPVFAAESFDKVAQTLENVVANSGPTNQSYASDHTGVNISNVIPVMSSPHL</sequence>
<dbReference type="PANTHER" id="PTHR44376">
    <property type="entry name" value="TRANSCRIPTIONAL REGULATOR OF FILAMENTOUS GROWTH FLO8"/>
    <property type="match status" value="1"/>
</dbReference>
<dbReference type="PANTHER" id="PTHR44376:SF8">
    <property type="entry name" value="TRANSCRIPTIONAL COREPRESSOR LEUNIG-LIKE"/>
    <property type="match status" value="1"/>
</dbReference>
<dbReference type="EMBL" id="JAJAGQ010000011">
    <property type="protein sequence ID" value="KAJ8548902.1"/>
    <property type="molecule type" value="Genomic_DNA"/>
</dbReference>
<accession>A0A9Q1M005</accession>
<dbReference type="Proteomes" id="UP001152561">
    <property type="component" value="Unassembled WGS sequence"/>
</dbReference>
<organism evidence="1 2">
    <name type="scientific">Anisodus acutangulus</name>
    <dbReference type="NCBI Taxonomy" id="402998"/>
    <lineage>
        <taxon>Eukaryota</taxon>
        <taxon>Viridiplantae</taxon>
        <taxon>Streptophyta</taxon>
        <taxon>Embryophyta</taxon>
        <taxon>Tracheophyta</taxon>
        <taxon>Spermatophyta</taxon>
        <taxon>Magnoliopsida</taxon>
        <taxon>eudicotyledons</taxon>
        <taxon>Gunneridae</taxon>
        <taxon>Pentapetalae</taxon>
        <taxon>asterids</taxon>
        <taxon>lamiids</taxon>
        <taxon>Solanales</taxon>
        <taxon>Solanaceae</taxon>
        <taxon>Solanoideae</taxon>
        <taxon>Hyoscyameae</taxon>
        <taxon>Anisodus</taxon>
    </lineage>
</organism>
<dbReference type="GO" id="GO:0003714">
    <property type="term" value="F:transcription corepressor activity"/>
    <property type="evidence" value="ECO:0007669"/>
    <property type="project" value="InterPro"/>
</dbReference>
<dbReference type="InterPro" id="IPR044716">
    <property type="entry name" value="LEUNIG-like"/>
</dbReference>
<protein>
    <recommendedName>
        <fullName evidence="3">LisH domain-containing protein</fullName>
    </recommendedName>
</protein>
<gene>
    <name evidence="1" type="ORF">K7X08_029883</name>
</gene>
<comment type="caution">
    <text evidence="1">The sequence shown here is derived from an EMBL/GenBank/DDBJ whole genome shotgun (WGS) entry which is preliminary data.</text>
</comment>
<evidence type="ECO:0000313" key="2">
    <source>
        <dbReference type="Proteomes" id="UP001152561"/>
    </source>
</evidence>
<dbReference type="AlphaFoldDB" id="A0A9Q1M005"/>
<evidence type="ECO:0000313" key="1">
    <source>
        <dbReference type="EMBL" id="KAJ8548902.1"/>
    </source>
</evidence>
<reference evidence="2" key="1">
    <citation type="journal article" date="2023" name="Proc. Natl. Acad. Sci. U.S.A.">
        <title>Genomic and structural basis for evolution of tropane alkaloid biosynthesis.</title>
        <authorList>
            <person name="Wanga Y.-J."/>
            <person name="Taina T."/>
            <person name="Yua J.-Y."/>
            <person name="Lia J."/>
            <person name="Xua B."/>
            <person name="Chenc J."/>
            <person name="D'Auriad J.C."/>
            <person name="Huanga J.-P."/>
            <person name="Huanga S.-X."/>
        </authorList>
    </citation>
    <scope>NUCLEOTIDE SEQUENCE [LARGE SCALE GENOMIC DNA]</scope>
    <source>
        <strain evidence="2">cv. KIB-2019</strain>
    </source>
</reference>
<dbReference type="OrthoDB" id="1304787at2759"/>